<proteinExistence type="predicted"/>
<dbReference type="Proteomes" id="UP000053477">
    <property type="component" value="Unassembled WGS sequence"/>
</dbReference>
<name>A0A0H2RUS1_9AGAM</name>
<dbReference type="AlphaFoldDB" id="A0A0H2RUS1"/>
<evidence type="ECO:0000313" key="2">
    <source>
        <dbReference type="Proteomes" id="UP000053477"/>
    </source>
</evidence>
<sequence length="118" mass="12977">MRFWHNAPGGAALEICIGAVAARPETDLRCEDILRSRLRTYKGGDGSGRVRTASQRAEEYGRSRKGAAEALSSRLVGLFQRLFVGTAFHLQGCSSRSSEAATEFEVMVWLGRNLKWAS</sequence>
<protein>
    <submittedName>
        <fullName evidence="1">Uncharacterized protein</fullName>
    </submittedName>
</protein>
<keyword evidence="2" id="KW-1185">Reference proteome</keyword>
<organism evidence="1 2">
    <name type="scientific">Schizopora paradoxa</name>
    <dbReference type="NCBI Taxonomy" id="27342"/>
    <lineage>
        <taxon>Eukaryota</taxon>
        <taxon>Fungi</taxon>
        <taxon>Dikarya</taxon>
        <taxon>Basidiomycota</taxon>
        <taxon>Agaricomycotina</taxon>
        <taxon>Agaricomycetes</taxon>
        <taxon>Hymenochaetales</taxon>
        <taxon>Schizoporaceae</taxon>
        <taxon>Schizopora</taxon>
    </lineage>
</organism>
<evidence type="ECO:0000313" key="1">
    <source>
        <dbReference type="EMBL" id="KLO15604.1"/>
    </source>
</evidence>
<gene>
    <name evidence="1" type="ORF">SCHPADRAFT_255048</name>
</gene>
<dbReference type="InParanoid" id="A0A0H2RUS1"/>
<dbReference type="EMBL" id="KQ085927">
    <property type="protein sequence ID" value="KLO15604.1"/>
    <property type="molecule type" value="Genomic_DNA"/>
</dbReference>
<reference evidence="1 2" key="1">
    <citation type="submission" date="2015-04" db="EMBL/GenBank/DDBJ databases">
        <title>Complete genome sequence of Schizopora paradoxa KUC8140, a cosmopolitan wood degrader in East Asia.</title>
        <authorList>
            <consortium name="DOE Joint Genome Institute"/>
            <person name="Min B."/>
            <person name="Park H."/>
            <person name="Jang Y."/>
            <person name="Kim J.-J."/>
            <person name="Kim K.H."/>
            <person name="Pangilinan J."/>
            <person name="Lipzen A."/>
            <person name="Riley R."/>
            <person name="Grigoriev I.V."/>
            <person name="Spatafora J.W."/>
            <person name="Choi I.-G."/>
        </authorList>
    </citation>
    <scope>NUCLEOTIDE SEQUENCE [LARGE SCALE GENOMIC DNA]</scope>
    <source>
        <strain evidence="1 2">KUC8140</strain>
    </source>
</reference>
<accession>A0A0H2RUS1</accession>